<evidence type="ECO:0000313" key="2">
    <source>
        <dbReference type="Proteomes" id="UP000243378"/>
    </source>
</evidence>
<accession>A0A1G7UDA4</accession>
<dbReference type="EMBL" id="FNBM01000011">
    <property type="protein sequence ID" value="SDG45453.1"/>
    <property type="molecule type" value="Genomic_DNA"/>
</dbReference>
<gene>
    <name evidence="1" type="ORF">SAMN05216381_4052</name>
</gene>
<dbReference type="InterPro" id="IPR025412">
    <property type="entry name" value="DUF4304"/>
</dbReference>
<evidence type="ECO:0000313" key="1">
    <source>
        <dbReference type="EMBL" id="SDG45453.1"/>
    </source>
</evidence>
<reference evidence="1 2" key="1">
    <citation type="submission" date="2016-10" db="EMBL/GenBank/DDBJ databases">
        <authorList>
            <person name="de Groot N.N."/>
        </authorList>
    </citation>
    <scope>NUCLEOTIDE SEQUENCE [LARGE SCALE GENOMIC DNA]</scope>
    <source>
        <strain evidence="1 2">LMG 25475</strain>
    </source>
</reference>
<dbReference type="AlphaFoldDB" id="A0A1G7UDA4"/>
<name>A0A1G7UDA4_9GAMM</name>
<dbReference type="RefSeq" id="WP_092371586.1">
    <property type="nucleotide sequence ID" value="NZ_FNBM01000011.1"/>
</dbReference>
<protein>
    <submittedName>
        <fullName evidence="1">Uncharacterized protein</fullName>
    </submittedName>
</protein>
<proteinExistence type="predicted"/>
<dbReference type="Proteomes" id="UP000243378">
    <property type="component" value="Unassembled WGS sequence"/>
</dbReference>
<sequence>MTDKIVRSIELAVAPILEQEEFSKNEQGFFRERMQFADYLSIQVKSDNSAVALNAGVQPLFLLSPEQANENALRRLSEVECFIRTRLVLQGMDDYWVSLSQEPQQVADELVILFKKQGVPFFELFDSSEKLIRMLTINDIESGSLPTCFSMMTKSRLALLAAKASLSTGNTSLAKSLAEYGLAVSGMAVSLKREFRDIMARE</sequence>
<organism evidence="1 2">
    <name type="scientific">Phytopseudomonas seleniipraecipitans</name>
    <dbReference type="NCBI Taxonomy" id="640205"/>
    <lineage>
        <taxon>Bacteria</taxon>
        <taxon>Pseudomonadati</taxon>
        <taxon>Pseudomonadota</taxon>
        <taxon>Gammaproteobacteria</taxon>
        <taxon>Pseudomonadales</taxon>
        <taxon>Pseudomonadaceae</taxon>
        <taxon>Phytopseudomonas</taxon>
    </lineage>
</organism>
<dbReference type="Pfam" id="PF14137">
    <property type="entry name" value="DUF4304"/>
    <property type="match status" value="1"/>
</dbReference>
<dbReference type="OrthoDB" id="2217431at2"/>
<dbReference type="STRING" id="640205.SAMN05216381_4052"/>